<name>A0ACC2FBK9_DALPE</name>
<comment type="caution">
    <text evidence="1">The sequence shown here is derived from an EMBL/GenBank/DDBJ whole genome shotgun (WGS) entry which is preliminary data.</text>
</comment>
<proteinExistence type="predicted"/>
<keyword evidence="2" id="KW-1185">Reference proteome</keyword>
<protein>
    <submittedName>
        <fullName evidence="1">Uncharacterized protein</fullName>
    </submittedName>
</protein>
<sequence>MMGGLSTSIWTLLISVNGICFMATLISANVTNSPTNVNNASQEACNATTLNQATSTINNAVDTLTTQLSCAGANNLPEVEFNQLQDDLIQIKDLTIKVFLYLSGVQDIFGVLNSLTTDNVQSVQFINLWFNIQLVPFLSQITGDFMTLLSTKDFSCSSYQALVKGLSDNHTSMDTEQQQVIFRNFIYPFLSRNNSAVQGCVSNTNGSIDWLQKNFGFYSVYATLPELHALNPDFSSVAVLDSLSPNQKAELILDPNSGALNNVTLVTEVFNSFKQSEVQLKEFFATFVNITKQENITIIQNTTVRDTMLNLTLTALAPEFKTFQPTDFKQWFQVNLDVLLASFGPGSLVVIPLNITCESYNAIYLGLDQSLASLPPNLSLGLTAGLNALMALFQKVNLCAGVITSQLGQELSSGSSFESLCNFNIPQYACSPTTRLSAQNLTTVLACELASNNTYSTAMWKLFFQNNAANLDQALLQYSSMNPNISSLANPQVLDAIEEVKINSFTDAQLNDASFINEWFTIKLRPFLASASRNFLSCLSSRNFSCQTYQTVIQALSSQSGSMTKEEQVVIFTYFIYPFLARNDSLDPGCVSNTNGSIDWLKKNIGVFSVNAELFYLQVLNKNLSILDSLTLLTPIQVAQWTLTPGVLNNTNDITLVFRRLEAGDAYQNVDTFLTELTANGMIPEIPLVVRDFMMNQTFTIISPKFQQFETMDWSAWFEVKLIPILPSFNGVMLTTATLNISCTNYQVIVQGLTEVFNKTPIDRRDEIAKAMLDYLTRSTKLINRRACTENIHNDTQWLETNLGLYSEYVTYSDLKDFNISGLAVLDYLTPMQVAEFILDPTNLVNETLVEEVFVWVLNSSDLGEIGQFFQSFANVTAMINLTTIEPKLRDTLLNMTLTVVAPQLNTLGAQETHLWFQVYLPLFLPGLQPGTFSVFPKNISCDSFSEIIKGFDNVGSQLSPIQSQLVYQFLMDYLTGQSEDLSFLTQPKCFRNLLQLLATRPSNLCNTMCNMCNAP</sequence>
<evidence type="ECO:0000313" key="2">
    <source>
        <dbReference type="Proteomes" id="UP001157502"/>
    </source>
</evidence>
<organism evidence="1 2">
    <name type="scientific">Dallia pectoralis</name>
    <name type="common">Alaska blackfish</name>
    <dbReference type="NCBI Taxonomy" id="75939"/>
    <lineage>
        <taxon>Eukaryota</taxon>
        <taxon>Metazoa</taxon>
        <taxon>Chordata</taxon>
        <taxon>Craniata</taxon>
        <taxon>Vertebrata</taxon>
        <taxon>Euteleostomi</taxon>
        <taxon>Actinopterygii</taxon>
        <taxon>Neopterygii</taxon>
        <taxon>Teleostei</taxon>
        <taxon>Protacanthopterygii</taxon>
        <taxon>Esociformes</taxon>
        <taxon>Umbridae</taxon>
        <taxon>Dallia</taxon>
    </lineage>
</organism>
<reference evidence="1" key="1">
    <citation type="submission" date="2021-05" db="EMBL/GenBank/DDBJ databases">
        <authorList>
            <person name="Pan Q."/>
            <person name="Jouanno E."/>
            <person name="Zahm M."/>
            <person name="Klopp C."/>
            <person name="Cabau C."/>
            <person name="Louis A."/>
            <person name="Berthelot C."/>
            <person name="Parey E."/>
            <person name="Roest Crollius H."/>
            <person name="Montfort J."/>
            <person name="Robinson-Rechavi M."/>
            <person name="Bouchez O."/>
            <person name="Lampietro C."/>
            <person name="Lopez Roques C."/>
            <person name="Donnadieu C."/>
            <person name="Postlethwait J."/>
            <person name="Bobe J."/>
            <person name="Dillon D."/>
            <person name="Chandos A."/>
            <person name="von Hippel F."/>
            <person name="Guiguen Y."/>
        </authorList>
    </citation>
    <scope>NUCLEOTIDE SEQUENCE</scope>
    <source>
        <strain evidence="1">YG-Jan2019</strain>
    </source>
</reference>
<evidence type="ECO:0000313" key="1">
    <source>
        <dbReference type="EMBL" id="KAJ7988667.1"/>
    </source>
</evidence>
<dbReference type="Proteomes" id="UP001157502">
    <property type="component" value="Chromosome 30"/>
</dbReference>
<accession>A0ACC2FBK9</accession>
<dbReference type="EMBL" id="CM055757">
    <property type="protein sequence ID" value="KAJ7988667.1"/>
    <property type="molecule type" value="Genomic_DNA"/>
</dbReference>
<gene>
    <name evidence="1" type="ORF">DPEC_G00311590</name>
</gene>